<evidence type="ECO:0000313" key="1">
    <source>
        <dbReference type="EMBL" id="EGT47020.1"/>
    </source>
</evidence>
<sequence>MRENKEKKITYWLEM</sequence>
<gene>
    <name evidence="1" type="ORF">CAEBREN_04109</name>
</gene>
<dbReference type="Proteomes" id="UP000008068">
    <property type="component" value="Unassembled WGS sequence"/>
</dbReference>
<proteinExistence type="predicted"/>
<protein>
    <submittedName>
        <fullName evidence="1">Uncharacterized protein</fullName>
    </submittedName>
</protein>
<keyword evidence="2" id="KW-1185">Reference proteome</keyword>
<accession>G0MXS5</accession>
<dbReference type="InParanoid" id="G0MXS5"/>
<organism evidence="2">
    <name type="scientific">Caenorhabditis brenneri</name>
    <name type="common">Nematode worm</name>
    <dbReference type="NCBI Taxonomy" id="135651"/>
    <lineage>
        <taxon>Eukaryota</taxon>
        <taxon>Metazoa</taxon>
        <taxon>Ecdysozoa</taxon>
        <taxon>Nematoda</taxon>
        <taxon>Chromadorea</taxon>
        <taxon>Rhabditida</taxon>
        <taxon>Rhabditina</taxon>
        <taxon>Rhabditomorpha</taxon>
        <taxon>Rhabditoidea</taxon>
        <taxon>Rhabditidae</taxon>
        <taxon>Peloderinae</taxon>
        <taxon>Caenorhabditis</taxon>
    </lineage>
</organism>
<name>G0MXS5_CAEBE</name>
<dbReference type="EMBL" id="GL379819">
    <property type="protein sequence ID" value="EGT47020.1"/>
    <property type="molecule type" value="Genomic_DNA"/>
</dbReference>
<reference evidence="2" key="1">
    <citation type="submission" date="2011-07" db="EMBL/GenBank/DDBJ databases">
        <authorList>
            <consortium name="Caenorhabditis brenneri Sequencing and Analysis Consortium"/>
            <person name="Wilson R.K."/>
        </authorList>
    </citation>
    <scope>NUCLEOTIDE SEQUENCE [LARGE SCALE GENOMIC DNA]</scope>
    <source>
        <strain evidence="2">PB2801</strain>
    </source>
</reference>
<evidence type="ECO:0000313" key="2">
    <source>
        <dbReference type="Proteomes" id="UP000008068"/>
    </source>
</evidence>